<evidence type="ECO:0000256" key="6">
    <source>
        <dbReference type="ARBA" id="ARBA00023295"/>
    </source>
</evidence>
<evidence type="ECO:0000256" key="3">
    <source>
        <dbReference type="ARBA" id="ARBA00022512"/>
    </source>
</evidence>
<dbReference type="SUPFAM" id="SSF51126">
    <property type="entry name" value="Pectin lyase-like"/>
    <property type="match status" value="2"/>
</dbReference>
<keyword evidence="7" id="KW-0961">Cell wall biogenesis/degradation</keyword>
<evidence type="ECO:0000256" key="8">
    <source>
        <dbReference type="PROSITE-ProRule" id="PRU10052"/>
    </source>
</evidence>
<dbReference type="GO" id="GO:0005975">
    <property type="term" value="P:carbohydrate metabolic process"/>
    <property type="evidence" value="ECO:0007669"/>
    <property type="project" value="InterPro"/>
</dbReference>
<name>A0AAW2LKX8_9LAMI</name>
<dbReference type="EMBL" id="JACGWK010000013">
    <property type="protein sequence ID" value="KAL0319152.1"/>
    <property type="molecule type" value="Genomic_DNA"/>
</dbReference>
<sequence>MRFSRCNNIEIRGVVYKNSQKNHVSISECNNATVSGLHMTAPPKSPNTDGIDISSSTNIHIYNCTMETGDDCIAINGGTSYVTISEVVCGPGHGISIGSLGANGKYEEVEAINVSNCTFNGSTNGVRIKTWQGGSGFARNINFSDINFIATDNPVIINQFYCPHKTCANQASAVQVSDVTYIGLRGTSISKNATAFESAWEAGCKNGSGSVTISVPSGKTFLVFPIQFGGPCQPYNITLEILGSIVAPPKIAWKSKTVSSWLKFRGVEGLKINDQRPTAMVFTNCSKLEISGLKHINSPKFHLSITQSNIVNISSIHIIAPANSPNTDGIDLFSSTNVLIHNSTIQTGDDCIAIKGGTSNVSITEVACGPGHGVSIGSLGQGGKYDEVEAIRVSNCTLNGTTNGVRIKTWQGGSGFARNIHFSNITFMAANLPVIIDQFYCPHKECNNQTSAVKVSEVTYTGLVGTSSCQNATITFRCSDAVPCTNITLNGVDITSTDPGNSTTAICLNAHGTAHDTTSPIVDCLIK</sequence>
<keyword evidence="4" id="KW-0964">Secreted</keyword>
<protein>
    <submittedName>
        <fullName evidence="10">Polygalacturonase</fullName>
    </submittedName>
</protein>
<dbReference type="InterPro" id="IPR012334">
    <property type="entry name" value="Pectin_lyas_fold"/>
</dbReference>
<dbReference type="InterPro" id="IPR000743">
    <property type="entry name" value="Glyco_hydro_28"/>
</dbReference>
<dbReference type="AlphaFoldDB" id="A0AAW2LKX8"/>
<evidence type="ECO:0000256" key="7">
    <source>
        <dbReference type="ARBA" id="ARBA00023316"/>
    </source>
</evidence>
<dbReference type="InterPro" id="IPR011050">
    <property type="entry name" value="Pectin_lyase_fold/virulence"/>
</dbReference>
<accession>A0AAW2LKX8</accession>
<gene>
    <name evidence="10" type="ORF">Sangu_2071400</name>
</gene>
<proteinExistence type="inferred from homology"/>
<dbReference type="Pfam" id="PF00295">
    <property type="entry name" value="Glyco_hydro_28"/>
    <property type="match status" value="2"/>
</dbReference>
<dbReference type="PROSITE" id="PS00502">
    <property type="entry name" value="POLYGALACTURONASE"/>
    <property type="match status" value="2"/>
</dbReference>
<comment type="similarity">
    <text evidence="2 9">Belongs to the glycosyl hydrolase 28 family.</text>
</comment>
<dbReference type="PANTHER" id="PTHR31375">
    <property type="match status" value="1"/>
</dbReference>
<evidence type="ECO:0000256" key="9">
    <source>
        <dbReference type="RuleBase" id="RU361169"/>
    </source>
</evidence>
<reference evidence="10" key="2">
    <citation type="journal article" date="2024" name="Plant">
        <title>Genomic evolution and insights into agronomic trait innovations of Sesamum species.</title>
        <authorList>
            <person name="Miao H."/>
            <person name="Wang L."/>
            <person name="Qu L."/>
            <person name="Liu H."/>
            <person name="Sun Y."/>
            <person name="Le M."/>
            <person name="Wang Q."/>
            <person name="Wei S."/>
            <person name="Zheng Y."/>
            <person name="Lin W."/>
            <person name="Duan Y."/>
            <person name="Cao H."/>
            <person name="Xiong S."/>
            <person name="Wang X."/>
            <person name="Wei L."/>
            <person name="Li C."/>
            <person name="Ma Q."/>
            <person name="Ju M."/>
            <person name="Zhao R."/>
            <person name="Li G."/>
            <person name="Mu C."/>
            <person name="Tian Q."/>
            <person name="Mei H."/>
            <person name="Zhang T."/>
            <person name="Gao T."/>
            <person name="Zhang H."/>
        </authorList>
    </citation>
    <scope>NUCLEOTIDE SEQUENCE</scope>
    <source>
        <strain evidence="10">G01</strain>
    </source>
</reference>
<evidence type="ECO:0000256" key="4">
    <source>
        <dbReference type="ARBA" id="ARBA00022525"/>
    </source>
</evidence>
<organism evidence="10">
    <name type="scientific">Sesamum angustifolium</name>
    <dbReference type="NCBI Taxonomy" id="2727405"/>
    <lineage>
        <taxon>Eukaryota</taxon>
        <taxon>Viridiplantae</taxon>
        <taxon>Streptophyta</taxon>
        <taxon>Embryophyta</taxon>
        <taxon>Tracheophyta</taxon>
        <taxon>Spermatophyta</taxon>
        <taxon>Magnoliopsida</taxon>
        <taxon>eudicotyledons</taxon>
        <taxon>Gunneridae</taxon>
        <taxon>Pentapetalae</taxon>
        <taxon>asterids</taxon>
        <taxon>lamiids</taxon>
        <taxon>Lamiales</taxon>
        <taxon>Pedaliaceae</taxon>
        <taxon>Sesamum</taxon>
    </lineage>
</organism>
<evidence type="ECO:0000256" key="2">
    <source>
        <dbReference type="ARBA" id="ARBA00008834"/>
    </source>
</evidence>
<dbReference type="GO" id="GO:0071555">
    <property type="term" value="P:cell wall organization"/>
    <property type="evidence" value="ECO:0007669"/>
    <property type="project" value="UniProtKB-KW"/>
</dbReference>
<reference evidence="10" key="1">
    <citation type="submission" date="2020-06" db="EMBL/GenBank/DDBJ databases">
        <authorList>
            <person name="Li T."/>
            <person name="Hu X."/>
            <person name="Zhang T."/>
            <person name="Song X."/>
            <person name="Zhang H."/>
            <person name="Dai N."/>
            <person name="Sheng W."/>
            <person name="Hou X."/>
            <person name="Wei L."/>
        </authorList>
    </citation>
    <scope>NUCLEOTIDE SEQUENCE</scope>
    <source>
        <strain evidence="10">G01</strain>
        <tissue evidence="10">Leaf</tissue>
    </source>
</reference>
<dbReference type="GO" id="GO:0004650">
    <property type="term" value="F:polygalacturonase activity"/>
    <property type="evidence" value="ECO:0007669"/>
    <property type="project" value="InterPro"/>
</dbReference>
<feature type="active site" evidence="8">
    <location>
        <position position="372"/>
    </location>
</feature>
<comment type="subcellular location">
    <subcellularLocation>
        <location evidence="1">Secreted</location>
        <location evidence="1">Cell wall</location>
    </subcellularLocation>
</comment>
<evidence type="ECO:0000256" key="1">
    <source>
        <dbReference type="ARBA" id="ARBA00004191"/>
    </source>
</evidence>
<keyword evidence="6 9" id="KW-0326">Glycosidase</keyword>
<dbReference type="InterPro" id="IPR006626">
    <property type="entry name" value="PbH1"/>
</dbReference>
<dbReference type="Gene3D" id="2.160.20.10">
    <property type="entry name" value="Single-stranded right-handed beta-helix, Pectin lyase-like"/>
    <property type="match status" value="2"/>
</dbReference>
<keyword evidence="3" id="KW-0134">Cell wall</keyword>
<evidence type="ECO:0000313" key="10">
    <source>
        <dbReference type="EMBL" id="KAL0319152.1"/>
    </source>
</evidence>
<dbReference type="SMART" id="SM00710">
    <property type="entry name" value="PbH1"/>
    <property type="match status" value="10"/>
</dbReference>
<keyword evidence="5 9" id="KW-0378">Hydrolase</keyword>
<evidence type="ECO:0000256" key="5">
    <source>
        <dbReference type="ARBA" id="ARBA00022801"/>
    </source>
</evidence>
<comment type="caution">
    <text evidence="10">The sequence shown here is derived from an EMBL/GenBank/DDBJ whole genome shotgun (WGS) entry which is preliminary data.</text>
</comment>
<feature type="active site" evidence="8">
    <location>
        <position position="93"/>
    </location>
</feature>